<dbReference type="InterPro" id="IPR050051">
    <property type="entry name" value="EccE_dom"/>
</dbReference>
<name>A0A7I9ZJB8_9MYCO</name>
<dbReference type="InterPro" id="IPR021368">
    <property type="entry name" value="T7SS_EccE"/>
</dbReference>
<keyword evidence="5 7" id="KW-1133">Transmembrane helix</keyword>
<keyword evidence="6 7" id="KW-0472">Membrane</keyword>
<feature type="domain" description="Type VII secretion system protein EccE" evidence="9">
    <location>
        <begin position="119"/>
        <end position="203"/>
    </location>
</feature>
<evidence type="ECO:0000259" key="9">
    <source>
        <dbReference type="Pfam" id="PF11203"/>
    </source>
</evidence>
<keyword evidence="8" id="KW-0732">Signal</keyword>
<comment type="similarity">
    <text evidence="2">Belongs to the EccE family.</text>
</comment>
<protein>
    <submittedName>
        <fullName evidence="10">ESX-3 secretion system protein EccE3</fullName>
    </submittedName>
</protein>
<organism evidence="10 11">
    <name type="scientific">Mycolicibacterium hippocampi</name>
    <dbReference type="NCBI Taxonomy" id="659824"/>
    <lineage>
        <taxon>Bacteria</taxon>
        <taxon>Bacillati</taxon>
        <taxon>Actinomycetota</taxon>
        <taxon>Actinomycetes</taxon>
        <taxon>Mycobacteriales</taxon>
        <taxon>Mycobacteriaceae</taxon>
        <taxon>Mycolicibacterium</taxon>
    </lineage>
</organism>
<evidence type="ECO:0000256" key="4">
    <source>
        <dbReference type="ARBA" id="ARBA00022692"/>
    </source>
</evidence>
<evidence type="ECO:0000256" key="1">
    <source>
        <dbReference type="ARBA" id="ARBA00004236"/>
    </source>
</evidence>
<feature type="chain" id="PRO_5039583620" evidence="8">
    <location>
        <begin position="19"/>
        <end position="308"/>
    </location>
</feature>
<keyword evidence="11" id="KW-1185">Reference proteome</keyword>
<proteinExistence type="inferred from homology"/>
<accession>A0A7I9ZJB8</accession>
<comment type="caution">
    <text evidence="10">The sequence shown here is derived from an EMBL/GenBank/DDBJ whole genome shotgun (WGS) entry which is preliminary data.</text>
</comment>
<dbReference type="EMBL" id="BLLB01000002">
    <property type="protein sequence ID" value="GFH00949.1"/>
    <property type="molecule type" value="Genomic_DNA"/>
</dbReference>
<dbReference type="GO" id="GO:0005886">
    <property type="term" value="C:plasma membrane"/>
    <property type="evidence" value="ECO:0007669"/>
    <property type="project" value="UniProtKB-SubCell"/>
</dbReference>
<keyword evidence="4 7" id="KW-0812">Transmembrane</keyword>
<evidence type="ECO:0000313" key="10">
    <source>
        <dbReference type="EMBL" id="GFH00949.1"/>
    </source>
</evidence>
<evidence type="ECO:0000256" key="2">
    <source>
        <dbReference type="ARBA" id="ARBA00007759"/>
    </source>
</evidence>
<dbReference type="RefSeq" id="WP_163887820.1">
    <property type="nucleotide sequence ID" value="NZ_BLLB01000002.1"/>
</dbReference>
<comment type="subcellular location">
    <subcellularLocation>
        <location evidence="1">Cell membrane</location>
    </subcellularLocation>
</comment>
<evidence type="ECO:0000256" key="3">
    <source>
        <dbReference type="ARBA" id="ARBA00022475"/>
    </source>
</evidence>
<feature type="transmembrane region" description="Helical" evidence="7">
    <location>
        <begin position="28"/>
        <end position="54"/>
    </location>
</feature>
<dbReference type="AlphaFoldDB" id="A0A7I9ZJB8"/>
<evidence type="ECO:0000313" key="11">
    <source>
        <dbReference type="Proteomes" id="UP000465304"/>
    </source>
</evidence>
<dbReference type="Pfam" id="PF11203">
    <property type="entry name" value="EccE"/>
    <property type="match status" value="1"/>
</dbReference>
<evidence type="ECO:0000256" key="6">
    <source>
        <dbReference type="ARBA" id="ARBA00023136"/>
    </source>
</evidence>
<dbReference type="Proteomes" id="UP000465304">
    <property type="component" value="Unassembled WGS sequence"/>
</dbReference>
<gene>
    <name evidence="10" type="primary">eccE3</name>
    <name evidence="10" type="ORF">MHIP_14320</name>
</gene>
<evidence type="ECO:0000256" key="8">
    <source>
        <dbReference type="SAM" id="SignalP"/>
    </source>
</evidence>
<evidence type="ECO:0000256" key="7">
    <source>
        <dbReference type="SAM" id="Phobius"/>
    </source>
</evidence>
<dbReference type="NCBIfam" id="TIGR03923">
    <property type="entry name" value="T7SS_EccE"/>
    <property type="match status" value="1"/>
</dbReference>
<evidence type="ECO:0000256" key="5">
    <source>
        <dbReference type="ARBA" id="ARBA00022989"/>
    </source>
</evidence>
<reference evidence="10 11" key="1">
    <citation type="journal article" date="2019" name="Emerg. Microbes Infect.">
        <title>Comprehensive subspecies identification of 175 nontuberculous mycobacteria species based on 7547 genomic profiles.</title>
        <authorList>
            <person name="Matsumoto Y."/>
            <person name="Kinjo T."/>
            <person name="Motooka D."/>
            <person name="Nabeya D."/>
            <person name="Jung N."/>
            <person name="Uechi K."/>
            <person name="Horii T."/>
            <person name="Iida T."/>
            <person name="Fujita J."/>
            <person name="Nakamura S."/>
        </authorList>
    </citation>
    <scope>NUCLEOTIDE SEQUENCE [LARGE SCALE GENOMIC DNA]</scope>
    <source>
        <strain evidence="10 11">JCM 30996</strain>
    </source>
</reference>
<keyword evidence="3" id="KW-1003">Cell membrane</keyword>
<feature type="signal peptide" evidence="8">
    <location>
        <begin position="1"/>
        <end position="18"/>
    </location>
</feature>
<sequence length="308" mass="33183">MTVRITLALLFVIPAAMAYPWQSAADRWLLGAALAVVAVVFAWWRGMFVTTMVVRRIAMLRRRNHAEGSHQAGEFATVVLRIESPEGADLPLELVAGYLDRYGIRFDKVRVTSRDVEGARTTWVGLTLGAADNIAALRARSGRIPLHDTVVVAARRMADHLREAGWEVGVDDTVTGAAPVPAQSKETWRGVTDDHGYVAAYRVAVDGQLADTLAAVRASQPSEIWTAFELTGSPSAPGLTAACAIRTDERPGARASLPGLEPERGRHRQALAALAPDSDRRLSGAPVRVSAELLADLRWPVGAALSRT</sequence>